<evidence type="ECO:0000256" key="2">
    <source>
        <dbReference type="ARBA" id="ARBA00022576"/>
    </source>
</evidence>
<dbReference type="InterPro" id="IPR015424">
    <property type="entry name" value="PyrdxlP-dep_Trfase"/>
</dbReference>
<dbReference type="InterPro" id="IPR015421">
    <property type="entry name" value="PyrdxlP-dep_Trfase_major"/>
</dbReference>
<dbReference type="Proteomes" id="UP001291912">
    <property type="component" value="Unassembled WGS sequence"/>
</dbReference>
<dbReference type="PROSITE" id="PS00105">
    <property type="entry name" value="AA_TRANSFER_CLASS_1"/>
    <property type="match status" value="1"/>
</dbReference>
<dbReference type="InterPro" id="IPR050881">
    <property type="entry name" value="LL-DAP_aminotransferase"/>
</dbReference>
<keyword evidence="7" id="KW-1185">Reference proteome</keyword>
<dbReference type="CDD" id="cd00609">
    <property type="entry name" value="AAT_like"/>
    <property type="match status" value="1"/>
</dbReference>
<dbReference type="Gene3D" id="3.90.1150.10">
    <property type="entry name" value="Aspartate Aminotransferase, domain 1"/>
    <property type="match status" value="1"/>
</dbReference>
<dbReference type="EC" id="2.6.1.-" evidence="4"/>
<dbReference type="EMBL" id="JAWJYN010000002">
    <property type="protein sequence ID" value="MDZ8161920.1"/>
    <property type="molecule type" value="Genomic_DNA"/>
</dbReference>
<dbReference type="SUPFAM" id="SSF53383">
    <property type="entry name" value="PLP-dependent transferases"/>
    <property type="match status" value="1"/>
</dbReference>
<sequence length="374" mass="40012">MGVADLADYPWDAVAPYAERARAHPDGIVDLSVGSPVDPTPSVVAEAIAAATDAHAYPQTMGTTALREAIVRWYARRRGVSGLSAAHVLPTIGSKELVALLPLLLGLGEGDVVVHPRAAYPTYEVGARLVGATPVASDDPDEWPPGTRLVWVNSPGNPDGRVWDAAALRRAVERARELGAVVASDECYAMLGWDAPWDADGVPSVLHPDVVEGDFSRVLSVYSLSKQSNLAGYRAAFVAGDADLIAPMLTARKHLGLMPPAPVQAAMVAALDDDAHVEVQRERYRRRRDLLRPAVLEAGFRVDASEAGLYLWATEGRDAWESIDRLADLGILAGPGHFYGTHYPQHVRFSLTATDERIEAAAARLRDAGGAASR</sequence>
<dbReference type="PANTHER" id="PTHR42832">
    <property type="entry name" value="AMINO ACID AMINOTRANSFERASE"/>
    <property type="match status" value="1"/>
</dbReference>
<evidence type="ECO:0000256" key="1">
    <source>
        <dbReference type="ARBA" id="ARBA00001933"/>
    </source>
</evidence>
<dbReference type="InterPro" id="IPR019880">
    <property type="entry name" value="OxyQ"/>
</dbReference>
<keyword evidence="3 4" id="KW-0808">Transferase</keyword>
<dbReference type="GO" id="GO:0009016">
    <property type="term" value="F:succinyldiaminopimelate transaminase activity"/>
    <property type="evidence" value="ECO:0007669"/>
    <property type="project" value="UniProtKB-EC"/>
</dbReference>
<gene>
    <name evidence="6" type="primary">dapC</name>
    <name evidence="6" type="ORF">R2Q92_08695</name>
</gene>
<dbReference type="Gene3D" id="3.40.640.10">
    <property type="entry name" value="Type I PLP-dependent aspartate aminotransferase-like (Major domain)"/>
    <property type="match status" value="1"/>
</dbReference>
<dbReference type="NCBIfam" id="TIGR03539">
    <property type="entry name" value="DapC_actino"/>
    <property type="match status" value="1"/>
</dbReference>
<dbReference type="InterPro" id="IPR004838">
    <property type="entry name" value="NHTrfase_class1_PyrdxlP-BS"/>
</dbReference>
<dbReference type="InterPro" id="IPR004839">
    <property type="entry name" value="Aminotransferase_I/II_large"/>
</dbReference>
<evidence type="ECO:0000313" key="6">
    <source>
        <dbReference type="EMBL" id="MDZ8161920.1"/>
    </source>
</evidence>
<dbReference type="RefSeq" id="WP_194424427.1">
    <property type="nucleotide sequence ID" value="NZ_BAAAPT010000002.1"/>
</dbReference>
<dbReference type="InterPro" id="IPR015422">
    <property type="entry name" value="PyrdxlP-dep_Trfase_small"/>
</dbReference>
<reference evidence="6 7" key="1">
    <citation type="submission" date="2023-10" db="EMBL/GenBank/DDBJ databases">
        <title>Microbacterium xanthum sp. nov., isolated from seaweed.</title>
        <authorList>
            <person name="Lee S.D."/>
        </authorList>
    </citation>
    <scope>NUCLEOTIDE SEQUENCE [LARGE SCALE GENOMIC DNA]</scope>
    <source>
        <strain evidence="6 7">KCTC 19124</strain>
    </source>
</reference>
<name>A0ABU5N759_9MICO</name>
<dbReference type="Pfam" id="PF00155">
    <property type="entry name" value="Aminotran_1_2"/>
    <property type="match status" value="1"/>
</dbReference>
<feature type="domain" description="Aminotransferase class I/classII large" evidence="5">
    <location>
        <begin position="28"/>
        <end position="365"/>
    </location>
</feature>
<comment type="caution">
    <text evidence="6">The sequence shown here is derived from an EMBL/GenBank/DDBJ whole genome shotgun (WGS) entry which is preliminary data.</text>
</comment>
<organism evidence="6 7">
    <name type="scientific">Microbacterium aquimaris</name>
    <dbReference type="NCBI Taxonomy" id="459816"/>
    <lineage>
        <taxon>Bacteria</taxon>
        <taxon>Bacillati</taxon>
        <taxon>Actinomycetota</taxon>
        <taxon>Actinomycetes</taxon>
        <taxon>Micrococcales</taxon>
        <taxon>Microbacteriaceae</taxon>
        <taxon>Microbacterium</taxon>
    </lineage>
</organism>
<comment type="cofactor">
    <cofactor evidence="1 4">
        <name>pyridoxal 5'-phosphate</name>
        <dbReference type="ChEBI" id="CHEBI:597326"/>
    </cofactor>
</comment>
<evidence type="ECO:0000259" key="5">
    <source>
        <dbReference type="Pfam" id="PF00155"/>
    </source>
</evidence>
<keyword evidence="2 4" id="KW-0032">Aminotransferase</keyword>
<dbReference type="PANTHER" id="PTHR42832:SF3">
    <property type="entry name" value="L-GLUTAMINE--4-(METHYLSULFANYL)-2-OXOBUTANOATE AMINOTRANSFERASE"/>
    <property type="match status" value="1"/>
</dbReference>
<evidence type="ECO:0000313" key="7">
    <source>
        <dbReference type="Proteomes" id="UP001291912"/>
    </source>
</evidence>
<comment type="similarity">
    <text evidence="4">Belongs to the class-I pyridoxal-phosphate-dependent aminotransferase family.</text>
</comment>
<accession>A0ABU5N759</accession>
<evidence type="ECO:0000256" key="3">
    <source>
        <dbReference type="ARBA" id="ARBA00022679"/>
    </source>
</evidence>
<evidence type="ECO:0000256" key="4">
    <source>
        <dbReference type="RuleBase" id="RU000481"/>
    </source>
</evidence>
<proteinExistence type="inferred from homology"/>
<protein>
    <recommendedName>
        <fullName evidence="4">Aminotransferase</fullName>
        <ecNumber evidence="4">2.6.1.-</ecNumber>
    </recommendedName>
</protein>